<comment type="caution">
    <text evidence="1">The sequence shown here is derived from an EMBL/GenBank/DDBJ whole genome shotgun (WGS) entry which is preliminary data.</text>
</comment>
<protein>
    <submittedName>
        <fullName evidence="1">Uncharacterized protein</fullName>
    </submittedName>
</protein>
<keyword evidence="2" id="KW-1185">Reference proteome</keyword>
<dbReference type="Proteomes" id="UP000703269">
    <property type="component" value="Unassembled WGS sequence"/>
</dbReference>
<gene>
    <name evidence="1" type="ORF">PsYK624_045520</name>
</gene>
<name>A0A9P3G5Y2_9APHY</name>
<dbReference type="EMBL" id="BPQB01000009">
    <property type="protein sequence ID" value="GJE88469.1"/>
    <property type="molecule type" value="Genomic_DNA"/>
</dbReference>
<reference evidence="1 2" key="1">
    <citation type="submission" date="2021-08" db="EMBL/GenBank/DDBJ databases">
        <title>Draft Genome Sequence of Phanerochaete sordida strain YK-624.</title>
        <authorList>
            <person name="Mori T."/>
            <person name="Dohra H."/>
            <person name="Suzuki T."/>
            <person name="Kawagishi H."/>
            <person name="Hirai H."/>
        </authorList>
    </citation>
    <scope>NUCLEOTIDE SEQUENCE [LARGE SCALE GENOMIC DNA]</scope>
    <source>
        <strain evidence="1 2">YK-624</strain>
    </source>
</reference>
<accession>A0A9P3G5Y2</accession>
<proteinExistence type="predicted"/>
<dbReference type="AlphaFoldDB" id="A0A9P3G5Y2"/>
<evidence type="ECO:0000313" key="2">
    <source>
        <dbReference type="Proteomes" id="UP000703269"/>
    </source>
</evidence>
<evidence type="ECO:0000313" key="1">
    <source>
        <dbReference type="EMBL" id="GJE88469.1"/>
    </source>
</evidence>
<sequence length="135" mass="14701">MQYPAQYGATVAPSYYGTPYGATTALPGAQYSAVPAYGSSAYGYGQPYGYYPSSTSYRSTSRHHGHHGHYGYGHGYIADAEQKVVGGLEKFAGYVTGDPMLVERGRRRQMSTSYVPTSAYGSGRYAYGTPRGYYY</sequence>
<organism evidence="1 2">
    <name type="scientific">Phanerochaete sordida</name>
    <dbReference type="NCBI Taxonomy" id="48140"/>
    <lineage>
        <taxon>Eukaryota</taxon>
        <taxon>Fungi</taxon>
        <taxon>Dikarya</taxon>
        <taxon>Basidiomycota</taxon>
        <taxon>Agaricomycotina</taxon>
        <taxon>Agaricomycetes</taxon>
        <taxon>Polyporales</taxon>
        <taxon>Phanerochaetaceae</taxon>
        <taxon>Phanerochaete</taxon>
    </lineage>
</organism>